<dbReference type="STRING" id="327939.BIW53_20265"/>
<evidence type="ECO:0000313" key="7">
    <source>
        <dbReference type="Proteomes" id="UP000180253"/>
    </source>
</evidence>
<keyword evidence="7" id="KW-1185">Reference proteome</keyword>
<dbReference type="Pfam" id="PF25989">
    <property type="entry name" value="YknX_C"/>
    <property type="match status" value="1"/>
</dbReference>
<dbReference type="RefSeq" id="WP_070993826.1">
    <property type="nucleotide sequence ID" value="NZ_CBCSHD010000006.1"/>
</dbReference>
<dbReference type="InterPro" id="IPR050465">
    <property type="entry name" value="UPF0194_transport"/>
</dbReference>
<feature type="coiled-coil region" evidence="3">
    <location>
        <begin position="121"/>
        <end position="246"/>
    </location>
</feature>
<dbReference type="GO" id="GO:0030313">
    <property type="term" value="C:cell envelope"/>
    <property type="evidence" value="ECO:0007669"/>
    <property type="project" value="UniProtKB-SubCell"/>
</dbReference>
<evidence type="ECO:0000313" key="6">
    <source>
        <dbReference type="EMBL" id="OHU93672.1"/>
    </source>
</evidence>
<keyword evidence="4" id="KW-1133">Transmembrane helix</keyword>
<dbReference type="PANTHER" id="PTHR32347:SF14">
    <property type="entry name" value="EFFLUX SYSTEM COMPONENT YKNX-RELATED"/>
    <property type="match status" value="1"/>
</dbReference>
<dbReference type="Gene3D" id="2.40.30.170">
    <property type="match status" value="1"/>
</dbReference>
<evidence type="ECO:0000256" key="2">
    <source>
        <dbReference type="ARBA" id="ARBA00023054"/>
    </source>
</evidence>
<feature type="domain" description="YknX-like C-terminal permuted SH3-like" evidence="5">
    <location>
        <begin position="360"/>
        <end position="421"/>
    </location>
</feature>
<sequence>MTYISDTSAQDTQVQTQRSKAKLAMPFIVVIAFIVFIYFIVTPAIANWSSGQSAVELEKIRIAKVEQGMFVRDFSVQGRVIAAKRPVLYSPAQGTVTYLVEAGDSVTTDQTLAIIDSPELKSLYDQEIANLTKLKTHLEREKIQVKKSNLAHDNLIGKAEVALNAARREMRRSEDAMQNNVISDIDYQKAKDDLQNAEREYQHVLKEVALLKESQKFEIQTRELELESQQVKVTELKRQVDGLKISSPVTGLVGNLNAQQKNSVAKNQPLLSVVDLTQYELEVSIPESYADDLALGMEAEITLNQVLYEGELVAISPEITKGTVNGKIRFKDDSLTGLRQNQRLTTRIILEQKNDIAFLPRGQFINTYNGQFAYVVKDNEAVKTPIKLGSRSLAQVEVLSGLKQGDQVVISDNDIFKDAPSVRILQ</sequence>
<dbReference type="EMBL" id="MNAN01000037">
    <property type="protein sequence ID" value="OHU93672.1"/>
    <property type="molecule type" value="Genomic_DNA"/>
</dbReference>
<evidence type="ECO:0000259" key="5">
    <source>
        <dbReference type="Pfam" id="PF25989"/>
    </source>
</evidence>
<feature type="transmembrane region" description="Helical" evidence="4">
    <location>
        <begin position="23"/>
        <end position="41"/>
    </location>
</feature>
<evidence type="ECO:0000256" key="4">
    <source>
        <dbReference type="SAM" id="Phobius"/>
    </source>
</evidence>
<dbReference type="PANTHER" id="PTHR32347">
    <property type="entry name" value="EFFLUX SYSTEM COMPONENT YKNX-RELATED"/>
    <property type="match status" value="1"/>
</dbReference>
<protein>
    <submittedName>
        <fullName evidence="6">Efflux transporter periplasmic adaptor subunit</fullName>
    </submittedName>
</protein>
<dbReference type="Gene3D" id="2.40.420.20">
    <property type="match status" value="1"/>
</dbReference>
<keyword evidence="4" id="KW-0812">Transmembrane</keyword>
<dbReference type="InterPro" id="IPR058637">
    <property type="entry name" value="YknX-like_C"/>
</dbReference>
<dbReference type="OrthoDB" id="5752864at2"/>
<gene>
    <name evidence="6" type="ORF">BIW53_20265</name>
</gene>
<reference evidence="6 7" key="1">
    <citation type="submission" date="2016-10" db="EMBL/GenBank/DDBJ databases">
        <title>Pseudoalteromonas amylolytica sp. nov., isolated from the surface seawater.</title>
        <authorList>
            <person name="Wu Y.-H."/>
            <person name="Cheng H."/>
            <person name="Jin X.-B."/>
            <person name="Wang C.-S."/>
            <person name="Xu X.-W."/>
        </authorList>
    </citation>
    <scope>NUCLEOTIDE SEQUENCE [LARGE SCALE GENOMIC DNA]</scope>
    <source>
        <strain evidence="6 7">JCM 12483</strain>
    </source>
</reference>
<dbReference type="Proteomes" id="UP000180253">
    <property type="component" value="Unassembled WGS sequence"/>
</dbReference>
<dbReference type="Gene3D" id="2.40.50.100">
    <property type="match status" value="1"/>
</dbReference>
<name>A0A1S1MXN6_9GAMM</name>
<comment type="caution">
    <text evidence="6">The sequence shown here is derived from an EMBL/GenBank/DDBJ whole genome shotgun (WGS) entry which is preliminary data.</text>
</comment>
<accession>A0A1S1MXN6</accession>
<dbReference type="AlphaFoldDB" id="A0A1S1MXN6"/>
<keyword evidence="4" id="KW-0472">Membrane</keyword>
<organism evidence="6 7">
    <name type="scientific">Pseudoalteromonas byunsanensis</name>
    <dbReference type="NCBI Taxonomy" id="327939"/>
    <lineage>
        <taxon>Bacteria</taxon>
        <taxon>Pseudomonadati</taxon>
        <taxon>Pseudomonadota</taxon>
        <taxon>Gammaproteobacteria</taxon>
        <taxon>Alteromonadales</taxon>
        <taxon>Pseudoalteromonadaceae</taxon>
        <taxon>Pseudoalteromonas</taxon>
    </lineage>
</organism>
<proteinExistence type="predicted"/>
<evidence type="ECO:0000256" key="1">
    <source>
        <dbReference type="ARBA" id="ARBA00004196"/>
    </source>
</evidence>
<keyword evidence="2 3" id="KW-0175">Coiled coil</keyword>
<comment type="subcellular location">
    <subcellularLocation>
        <location evidence="1">Cell envelope</location>
    </subcellularLocation>
</comment>
<evidence type="ECO:0000256" key="3">
    <source>
        <dbReference type="SAM" id="Coils"/>
    </source>
</evidence>
<dbReference type="Gene3D" id="1.10.287.470">
    <property type="entry name" value="Helix hairpin bin"/>
    <property type="match status" value="1"/>
</dbReference>